<dbReference type="Proteomes" id="UP001241110">
    <property type="component" value="Unassembled WGS sequence"/>
</dbReference>
<proteinExistence type="predicted"/>
<keyword evidence="1" id="KW-0067">ATP-binding</keyword>
<accession>A0AAE3U8M2</accession>
<dbReference type="InterPro" id="IPR036890">
    <property type="entry name" value="HATPase_C_sf"/>
</dbReference>
<dbReference type="EMBL" id="JASJOS010000011">
    <property type="protein sequence ID" value="MDJ1483586.1"/>
    <property type="molecule type" value="Genomic_DNA"/>
</dbReference>
<dbReference type="Pfam" id="PF13589">
    <property type="entry name" value="HATPase_c_3"/>
    <property type="match status" value="1"/>
</dbReference>
<dbReference type="GO" id="GO:0005524">
    <property type="term" value="F:ATP binding"/>
    <property type="evidence" value="ECO:0007669"/>
    <property type="project" value="UniProtKB-KW"/>
</dbReference>
<name>A0AAE3U8M2_9BACT</name>
<dbReference type="Gene3D" id="3.30.565.10">
    <property type="entry name" value="Histidine kinase-like ATPase, C-terminal domain"/>
    <property type="match status" value="1"/>
</dbReference>
<sequence>MVESTVLSPHPVLFIKSISEQGYSLSTAIADLIDNSIAARATHIDILADASQQSLKIFIADNGLGMVSERLTSAMRFPSADVDDIRAGNDLGRFGLGLKTASFSQSRSFTVISRTDISDYAGRTWDVEYLKKTDNWSLIIESQNHIEELLSEYKQISNNFHGQRKDFNLKTLIIWRDLYKLERLRKRDDISDELEDLRSHIGLVFHRFIQSGKITIRLNNSLIEAFDPFPLHCSDVQKVSENFWKTGETYIRFEGIILPKRSAQESREPNSIWASGGRTLEELQGIYVYRNKRLINFGGWLRTITKSSYLQFGRIKIDITNINDSEFHLNVAKSSLKIPFELKRAMTTMVSQVAEQATKEYRERLASNVIKPSRKSKGLSLIIKETGAAGPRLKINPDFEVLRQLQTQIDPESSGRLDVLLTLIERKMNELWKGEIGSDDTSIMLDEALKQRIIKLKKYYEESDYSWEEIKFLLLDSFGRDHETELFITSLK</sequence>
<organism evidence="1 2">
    <name type="scientific">Xanthocytophaga flava</name>
    <dbReference type="NCBI Taxonomy" id="3048013"/>
    <lineage>
        <taxon>Bacteria</taxon>
        <taxon>Pseudomonadati</taxon>
        <taxon>Bacteroidota</taxon>
        <taxon>Cytophagia</taxon>
        <taxon>Cytophagales</taxon>
        <taxon>Rhodocytophagaceae</taxon>
        <taxon>Xanthocytophaga</taxon>
    </lineage>
</organism>
<protein>
    <submittedName>
        <fullName evidence="1">ATP-binding protein</fullName>
    </submittedName>
</protein>
<dbReference type="RefSeq" id="WP_313983648.1">
    <property type="nucleotide sequence ID" value="NZ_JASJOS010000011.1"/>
</dbReference>
<comment type="caution">
    <text evidence="1">The sequence shown here is derived from an EMBL/GenBank/DDBJ whole genome shotgun (WGS) entry which is preliminary data.</text>
</comment>
<reference evidence="1" key="1">
    <citation type="submission" date="2023-05" db="EMBL/GenBank/DDBJ databases">
        <authorList>
            <person name="Zhang X."/>
        </authorList>
    </citation>
    <scope>NUCLEOTIDE SEQUENCE</scope>
    <source>
        <strain evidence="1">YF14B1</strain>
    </source>
</reference>
<evidence type="ECO:0000313" key="1">
    <source>
        <dbReference type="EMBL" id="MDJ1483586.1"/>
    </source>
</evidence>
<evidence type="ECO:0000313" key="2">
    <source>
        <dbReference type="Proteomes" id="UP001241110"/>
    </source>
</evidence>
<dbReference type="AlphaFoldDB" id="A0AAE3U8M2"/>
<dbReference type="SUPFAM" id="SSF55874">
    <property type="entry name" value="ATPase domain of HSP90 chaperone/DNA topoisomerase II/histidine kinase"/>
    <property type="match status" value="1"/>
</dbReference>
<gene>
    <name evidence="1" type="ORF">QNI16_24015</name>
</gene>
<keyword evidence="1" id="KW-0547">Nucleotide-binding</keyword>